<evidence type="ECO:0000259" key="3">
    <source>
        <dbReference type="PROSITE" id="PS50948"/>
    </source>
</evidence>
<feature type="transmembrane region" description="Helical" evidence="2">
    <location>
        <begin position="102"/>
        <end position="124"/>
    </location>
</feature>
<name>A0A158PEZ2_ANGCS</name>
<dbReference type="InterPro" id="IPR003609">
    <property type="entry name" value="Pan_app"/>
</dbReference>
<dbReference type="Gene3D" id="3.50.4.10">
    <property type="entry name" value="Hepatocyte Growth Factor"/>
    <property type="match status" value="1"/>
</dbReference>
<keyword evidence="2" id="KW-0812">Transmembrane</keyword>
<evidence type="ECO:0000256" key="1">
    <source>
        <dbReference type="SAM" id="MobiDB-lite"/>
    </source>
</evidence>
<feature type="region of interest" description="Disordered" evidence="1">
    <location>
        <begin position="331"/>
        <end position="356"/>
    </location>
</feature>
<dbReference type="SMART" id="SM00473">
    <property type="entry name" value="PAN_AP"/>
    <property type="match status" value="1"/>
</dbReference>
<organism evidence="4">
    <name type="scientific">Angiostrongylus costaricensis</name>
    <name type="common">Nematode worm</name>
    <dbReference type="NCBI Taxonomy" id="334426"/>
    <lineage>
        <taxon>Eukaryota</taxon>
        <taxon>Metazoa</taxon>
        <taxon>Ecdysozoa</taxon>
        <taxon>Nematoda</taxon>
        <taxon>Chromadorea</taxon>
        <taxon>Rhabditida</taxon>
        <taxon>Rhabditina</taxon>
        <taxon>Rhabditomorpha</taxon>
        <taxon>Strongyloidea</taxon>
        <taxon>Metastrongylidae</taxon>
        <taxon>Angiostrongylus</taxon>
    </lineage>
</organism>
<sequence length="630" mass="70757">LKTKISKIFVDALLQYGQPKRKQQSLTRRLIIEIISSVIGNTNRLASEQPTRSDGHHLRRTADNQLMLRRDHRALALGRRNKRRDRSGFTENELLTSTHLSAVCKFVVFNVCIGIFGFYIWTIFPRAVSNETVVKNSKVLMLPQWILLVFIASTTASVDPKGGAALEFESSGNYPYLANLSSLGRTVNGQVLLLTNTLDHLDAIGFPKGVNQISTCLNKTVSNKYYSSQKGQILCRWASYRIHALRPCFERYPNHRLVNIQPYHSEWRMKSEERCLQFCSDTSSRCRSIVYDAVQHICHFFLDDGYDFTAPAAKMIYLKVVSGTCLESYASSPSETSEVNNFGENPKESTTGQSVSTVPTKQFVVSLTAISSVERDGFSTSSQNFTETATDHSSTSEGTSTEAVQDSQLARPDRGEAIGDMDQEKKYGEQRWKSSREQVMKTTGSPNFEDEQLREVVLFQDNISFKCFNPQRNVQGDVSRQICTVPSGQRICSVAILGIRNKGNNTAGLWNGITTRQQKNGGQNYQIFVTDMLVKVEPPYLTKARSFLNIINNKKNSATDDKRMDYQRPLDGYAVVSSDTGCSVGHVPIWLVFENSVGSESIDSSFAKDWKACRRMCSDEVSVLIPFYSK</sequence>
<dbReference type="WBParaSite" id="ACOC_0000262901-mRNA-1">
    <property type="protein sequence ID" value="ACOC_0000262901-mRNA-1"/>
    <property type="gene ID" value="ACOC_0000262901"/>
</dbReference>
<feature type="domain" description="Apple" evidence="3">
    <location>
        <begin position="248"/>
        <end position="325"/>
    </location>
</feature>
<proteinExistence type="predicted"/>
<dbReference type="PROSITE" id="PS50948">
    <property type="entry name" value="PAN"/>
    <property type="match status" value="1"/>
</dbReference>
<reference evidence="4" key="1">
    <citation type="submission" date="2016-04" db="UniProtKB">
        <authorList>
            <consortium name="WormBaseParasite"/>
        </authorList>
    </citation>
    <scope>IDENTIFICATION</scope>
</reference>
<dbReference type="AlphaFoldDB" id="A0A158PEZ2"/>
<evidence type="ECO:0000313" key="4">
    <source>
        <dbReference type="WBParaSite" id="ACOC_0000262901-mRNA-1"/>
    </source>
</evidence>
<feature type="region of interest" description="Disordered" evidence="1">
    <location>
        <begin position="378"/>
        <end position="437"/>
    </location>
</feature>
<protein>
    <submittedName>
        <fullName evidence="4">Apple domain-containing protein</fullName>
    </submittedName>
</protein>
<evidence type="ECO:0000256" key="2">
    <source>
        <dbReference type="SAM" id="Phobius"/>
    </source>
</evidence>
<feature type="compositionally biased region" description="Basic and acidic residues" evidence="1">
    <location>
        <begin position="411"/>
        <end position="437"/>
    </location>
</feature>
<feature type="compositionally biased region" description="Polar residues" evidence="1">
    <location>
        <begin position="378"/>
        <end position="408"/>
    </location>
</feature>
<keyword evidence="2" id="KW-0472">Membrane</keyword>
<dbReference type="Pfam" id="PF00024">
    <property type="entry name" value="PAN_1"/>
    <property type="match status" value="1"/>
</dbReference>
<dbReference type="SUPFAM" id="SSF57414">
    <property type="entry name" value="Hairpin loop containing domain-like"/>
    <property type="match status" value="1"/>
</dbReference>
<keyword evidence="2" id="KW-1133">Transmembrane helix</keyword>
<accession>A0A158PEZ2</accession>